<reference evidence="4 5" key="1">
    <citation type="submission" date="2015-12" db="EMBL/GenBank/DDBJ databases">
        <title>Haloprofundus marisrubri gen. nov., sp. nov., an extremely halophilic archaeon isolated from the Discovery deep brine-seawater interface in the Red Sea.</title>
        <authorList>
            <person name="Zhang G."/>
            <person name="Stingl U."/>
            <person name="Rashid M."/>
        </authorList>
    </citation>
    <scope>NUCLEOTIDE SEQUENCE [LARGE SCALE GENOMIC DNA]</scope>
    <source>
        <strain evidence="4 5">SB9</strain>
    </source>
</reference>
<dbReference type="Gene3D" id="3.40.50.720">
    <property type="entry name" value="NAD(P)-binding Rossmann-like Domain"/>
    <property type="match status" value="1"/>
</dbReference>
<dbReference type="PANTHER" id="PTHR43669:SF3">
    <property type="entry name" value="ALCOHOL DEHYDROGENASE, PUTATIVE (AFU_ORTHOLOGUE AFUA_3G03445)-RELATED"/>
    <property type="match status" value="1"/>
</dbReference>
<feature type="domain" description="Ketoreductase" evidence="3">
    <location>
        <begin position="4"/>
        <end position="187"/>
    </location>
</feature>
<dbReference type="InterPro" id="IPR057326">
    <property type="entry name" value="KR_dom"/>
</dbReference>
<dbReference type="Pfam" id="PF00106">
    <property type="entry name" value="adh_short"/>
    <property type="match status" value="1"/>
</dbReference>
<dbReference type="PRINTS" id="PR00081">
    <property type="entry name" value="GDHRDH"/>
</dbReference>
<evidence type="ECO:0000256" key="2">
    <source>
        <dbReference type="ARBA" id="ARBA00023002"/>
    </source>
</evidence>
<name>A0A0W1R7C6_9EURY</name>
<gene>
    <name evidence="4" type="ORF">AUR64_15925</name>
</gene>
<dbReference type="InterPro" id="IPR036291">
    <property type="entry name" value="NAD(P)-bd_dom_sf"/>
</dbReference>
<dbReference type="GO" id="GO:0016491">
    <property type="term" value="F:oxidoreductase activity"/>
    <property type="evidence" value="ECO:0007669"/>
    <property type="project" value="UniProtKB-KW"/>
</dbReference>
<dbReference type="RefSeq" id="WP_058582425.1">
    <property type="nucleotide sequence ID" value="NZ_LOPU01000029.1"/>
</dbReference>
<evidence type="ECO:0000259" key="3">
    <source>
        <dbReference type="SMART" id="SM00822"/>
    </source>
</evidence>
<comment type="similarity">
    <text evidence="1">Belongs to the short-chain dehydrogenases/reductases (SDR) family.</text>
</comment>
<keyword evidence="5" id="KW-1185">Reference proteome</keyword>
<proteinExistence type="inferred from homology"/>
<dbReference type="CDD" id="cd05233">
    <property type="entry name" value="SDR_c"/>
    <property type="match status" value="1"/>
</dbReference>
<evidence type="ECO:0000313" key="4">
    <source>
        <dbReference type="EMBL" id="KTG09273.1"/>
    </source>
</evidence>
<evidence type="ECO:0000313" key="5">
    <source>
        <dbReference type="Proteomes" id="UP000054387"/>
    </source>
</evidence>
<dbReference type="STRING" id="1514971.AUR64_15925"/>
<sequence length="230" mass="24525">MDEKTVVVTGASRGIGRSVARTFAAEGARVVACARDVEALDELTEEVGDEGGTILTERADVRDEFDMERLMERAARESRPIDVLVACAGVNHGTPGEMPTAEESYARFDDTMRTNVRGVFAAVKEAVPHMADDARVLIPSGSVAREAKPGMGVYAVSKAADEALARGFSVDLEQTVGVVDPGLVATDLTGGQGRDPEDVAPMFVWAATEADVETVDGEILDLRTWKKATR</sequence>
<protein>
    <submittedName>
        <fullName evidence="4">Short-chain dehydrogenase</fullName>
    </submittedName>
</protein>
<organism evidence="4 5">
    <name type="scientific">Haloprofundus marisrubri</name>
    <dbReference type="NCBI Taxonomy" id="1514971"/>
    <lineage>
        <taxon>Archaea</taxon>
        <taxon>Methanobacteriati</taxon>
        <taxon>Methanobacteriota</taxon>
        <taxon>Stenosarchaea group</taxon>
        <taxon>Halobacteria</taxon>
        <taxon>Halobacteriales</taxon>
        <taxon>Haloferacaceae</taxon>
        <taxon>Haloprofundus</taxon>
    </lineage>
</organism>
<dbReference type="InterPro" id="IPR002347">
    <property type="entry name" value="SDR_fam"/>
</dbReference>
<dbReference type="Proteomes" id="UP000054387">
    <property type="component" value="Unassembled WGS sequence"/>
</dbReference>
<dbReference type="PANTHER" id="PTHR43669">
    <property type="entry name" value="5-KETO-D-GLUCONATE 5-REDUCTASE"/>
    <property type="match status" value="1"/>
</dbReference>
<evidence type="ECO:0000256" key="1">
    <source>
        <dbReference type="ARBA" id="ARBA00006484"/>
    </source>
</evidence>
<dbReference type="SMART" id="SM00822">
    <property type="entry name" value="PKS_KR"/>
    <property type="match status" value="1"/>
</dbReference>
<dbReference type="SUPFAM" id="SSF51735">
    <property type="entry name" value="NAD(P)-binding Rossmann-fold domains"/>
    <property type="match status" value="1"/>
</dbReference>
<dbReference type="OrthoDB" id="213346at2157"/>
<dbReference type="AlphaFoldDB" id="A0A0W1R7C6"/>
<dbReference type="EMBL" id="LOPU01000029">
    <property type="protein sequence ID" value="KTG09273.1"/>
    <property type="molecule type" value="Genomic_DNA"/>
</dbReference>
<keyword evidence="2" id="KW-0560">Oxidoreductase</keyword>
<accession>A0A0W1R7C6</accession>
<comment type="caution">
    <text evidence="4">The sequence shown here is derived from an EMBL/GenBank/DDBJ whole genome shotgun (WGS) entry which is preliminary data.</text>
</comment>